<sequence>MTTLTHIAVGAVIAKAALSKHNIHADPLITYAVAILFSNLPDMDIPLYGLRRAVRLNWNHRIHSFLHFPLFWVAGMILFQFLAPATIRQTVHPYETIALVSLGVHFLMDTFGLHRGICWFGPFLKKQLSFTRLVSEPGLFRSSIALYSRSVIFKAEMILCVACIFFLLMRS</sequence>
<dbReference type="AlphaFoldDB" id="A0A0G1JPB5"/>
<dbReference type="Pfam" id="PF04307">
    <property type="entry name" value="YdjM"/>
    <property type="match status" value="1"/>
</dbReference>
<feature type="transmembrane region" description="Helical" evidence="1">
    <location>
        <begin position="151"/>
        <end position="169"/>
    </location>
</feature>
<evidence type="ECO:0000313" key="2">
    <source>
        <dbReference type="EMBL" id="KKT37334.1"/>
    </source>
</evidence>
<keyword evidence="1" id="KW-0472">Membrane</keyword>
<dbReference type="EMBL" id="LCHM01000027">
    <property type="protein sequence ID" value="KKT37334.1"/>
    <property type="molecule type" value="Genomic_DNA"/>
</dbReference>
<name>A0A0G1JPB5_9BACT</name>
<proteinExistence type="predicted"/>
<reference evidence="2 3" key="1">
    <citation type="journal article" date="2015" name="Nature">
        <title>rRNA introns, odd ribosomes, and small enigmatic genomes across a large radiation of phyla.</title>
        <authorList>
            <person name="Brown C.T."/>
            <person name="Hug L.A."/>
            <person name="Thomas B.C."/>
            <person name="Sharon I."/>
            <person name="Castelle C.J."/>
            <person name="Singh A."/>
            <person name="Wilkins M.J."/>
            <person name="Williams K.H."/>
            <person name="Banfield J.F."/>
        </authorList>
    </citation>
    <scope>NUCLEOTIDE SEQUENCE [LARGE SCALE GENOMIC DNA]</scope>
</reference>
<dbReference type="Proteomes" id="UP000034617">
    <property type="component" value="Unassembled WGS sequence"/>
</dbReference>
<keyword evidence="1" id="KW-0812">Transmembrane</keyword>
<keyword evidence="1" id="KW-1133">Transmembrane helix</keyword>
<accession>A0A0G1JPB5</accession>
<evidence type="ECO:0000313" key="3">
    <source>
        <dbReference type="Proteomes" id="UP000034617"/>
    </source>
</evidence>
<evidence type="ECO:0000256" key="1">
    <source>
        <dbReference type="SAM" id="Phobius"/>
    </source>
</evidence>
<evidence type="ECO:0008006" key="4">
    <source>
        <dbReference type="Google" id="ProtNLM"/>
    </source>
</evidence>
<dbReference type="InterPro" id="IPR007404">
    <property type="entry name" value="YdjM-like"/>
</dbReference>
<feature type="transmembrane region" description="Helical" evidence="1">
    <location>
        <begin position="62"/>
        <end position="83"/>
    </location>
</feature>
<organism evidence="2 3">
    <name type="scientific">Candidatus Gottesmanbacteria bacterium GW2011_GWB1_44_11c</name>
    <dbReference type="NCBI Taxonomy" id="1618447"/>
    <lineage>
        <taxon>Bacteria</taxon>
        <taxon>Candidatus Gottesmaniibacteriota</taxon>
    </lineage>
</organism>
<comment type="caution">
    <text evidence="2">The sequence shown here is derived from an EMBL/GenBank/DDBJ whole genome shotgun (WGS) entry which is preliminary data.</text>
</comment>
<gene>
    <name evidence="2" type="ORF">UW22_C0027G0002</name>
</gene>
<protein>
    <recommendedName>
        <fullName evidence="4">Membrane-bound metal-dependent hydrolase</fullName>
    </recommendedName>
</protein>